<keyword evidence="8" id="KW-1133">Transmembrane helix</keyword>
<dbReference type="AlphaFoldDB" id="A0A1X7UKP9"/>
<evidence type="ECO:0000256" key="1">
    <source>
        <dbReference type="ARBA" id="ARBA00004196"/>
    </source>
</evidence>
<sequence length="782" mass="86640">MQGGISTEGSCSIFFLNSSSLVSNNRSPSNGGGMWISESTIIIGDSRSITYFINNTADGAGGAIYVVSPTYTKSNNMQRCTFQKFTPVFKNNSASVSGDNVYNGLYWGCYMKYKEEGQVAPTLVPVPFANKLIDRVNCNNLYNFPRPYGDFITSGAFGVCISDDRSSSVNCNTRSIAHKIYPGQSISLSLATVGACGGIAPSVLVTSNSSGVGIVNPDNNHETERKCKNFTYTINQMNKSKEAGQIKIGLKKTATNMKILNAHFTINVTFLQCPIGLDLHAVSGACVCGSIIRAINGTECDINMMPHPISRSGTNWLYYSKESKCVVAHTNCPFDYCDKSIVRLNLTDSDLQCTNGRSGILCGECQQGLSLMLGSNKCQHCSNNYLLLIVAFILAGILLVVFLLVSNMTVSVGSINGLLFYANVIKLNEAALFPNGINIPVLSQFIAWLNLDLGIQTCFFNGLDGYWKTWLQFAFPLYVWLLIIIIIMLSHYSSNVTRLCGNNSVPVLATLVFMSYTKLLRLVTNILMLAVVSCKQAHWLVWSIDGNIRYLNRKHIPIFLVGILFLIAGLIYTVLVLLAQWLQHYSGKCFKSSLDPIIKLKPFIDAYTGPYKDKYRYWTGLLLIMRLLLTTIFSYTTGTIPKINNYIIAVMAAVLLYLSKGVYRNRLLCVLEGFYLINLGLVAQLNILLEVMSLHDTSTGEIITAASISFSLAAFVITILFHFTTQIKNRHNLKFCISIGKFKGAKENRLLKDDDENTDDLFSPARVIMRREPLIFDFQNTD</sequence>
<keyword evidence="4" id="KW-0964">Secreted</keyword>
<proteinExistence type="predicted"/>
<feature type="transmembrane region" description="Helical" evidence="8">
    <location>
        <begin position="702"/>
        <end position="724"/>
    </location>
</feature>
<feature type="transmembrane region" description="Helical" evidence="8">
    <location>
        <begin position="556"/>
        <end position="578"/>
    </location>
</feature>
<name>A0A1X7UKP9_AMPQE</name>
<accession>A0A1X7UKP9</accession>
<feature type="transmembrane region" description="Helical" evidence="8">
    <location>
        <begin position="667"/>
        <end position="687"/>
    </location>
</feature>
<dbReference type="InParanoid" id="A0A1X7UKP9"/>
<feature type="transmembrane region" description="Helical" evidence="8">
    <location>
        <begin position="643"/>
        <end position="660"/>
    </location>
</feature>
<evidence type="ECO:0000256" key="8">
    <source>
        <dbReference type="SAM" id="Phobius"/>
    </source>
</evidence>
<protein>
    <submittedName>
        <fullName evidence="9">Uncharacterized protein</fullName>
    </submittedName>
</protein>
<dbReference type="EnsemblMetazoa" id="Aqu2.1.28241_001">
    <property type="protein sequence ID" value="Aqu2.1.28241_001"/>
    <property type="gene ID" value="Aqu2.1.28241"/>
</dbReference>
<evidence type="ECO:0000256" key="3">
    <source>
        <dbReference type="ARBA" id="ARBA00004613"/>
    </source>
</evidence>
<evidence type="ECO:0000256" key="7">
    <source>
        <dbReference type="ARBA" id="ARBA00023237"/>
    </source>
</evidence>
<evidence type="ECO:0000313" key="9">
    <source>
        <dbReference type="EnsemblMetazoa" id="Aqu2.1.28241_001"/>
    </source>
</evidence>
<feature type="transmembrane region" description="Helical" evidence="8">
    <location>
        <begin position="617"/>
        <end position="637"/>
    </location>
</feature>
<dbReference type="OrthoDB" id="5989148at2759"/>
<evidence type="ECO:0000256" key="4">
    <source>
        <dbReference type="ARBA" id="ARBA00022525"/>
    </source>
</evidence>
<organism evidence="9">
    <name type="scientific">Amphimedon queenslandica</name>
    <name type="common">Sponge</name>
    <dbReference type="NCBI Taxonomy" id="400682"/>
    <lineage>
        <taxon>Eukaryota</taxon>
        <taxon>Metazoa</taxon>
        <taxon>Porifera</taxon>
        <taxon>Demospongiae</taxon>
        <taxon>Heteroscleromorpha</taxon>
        <taxon>Haplosclerida</taxon>
        <taxon>Niphatidae</taxon>
        <taxon>Amphimedon</taxon>
    </lineage>
</organism>
<evidence type="ECO:0000256" key="5">
    <source>
        <dbReference type="ARBA" id="ARBA00022729"/>
    </source>
</evidence>
<keyword evidence="7" id="KW-0998">Cell outer membrane</keyword>
<feature type="transmembrane region" description="Helical" evidence="8">
    <location>
        <begin position="469"/>
        <end position="489"/>
    </location>
</feature>
<dbReference type="InterPro" id="IPR003368">
    <property type="entry name" value="POMP_repeat"/>
</dbReference>
<evidence type="ECO:0000256" key="2">
    <source>
        <dbReference type="ARBA" id="ARBA00004442"/>
    </source>
</evidence>
<feature type="transmembrane region" description="Helical" evidence="8">
    <location>
        <begin position="522"/>
        <end position="544"/>
    </location>
</feature>
<evidence type="ECO:0000256" key="6">
    <source>
        <dbReference type="ARBA" id="ARBA00023136"/>
    </source>
</evidence>
<keyword evidence="5" id="KW-0732">Signal</keyword>
<dbReference type="GO" id="GO:0005576">
    <property type="term" value="C:extracellular region"/>
    <property type="evidence" value="ECO:0007669"/>
    <property type="project" value="UniProtKB-SubCell"/>
</dbReference>
<keyword evidence="6 8" id="KW-0472">Membrane</keyword>
<keyword evidence="8" id="KW-0812">Transmembrane</keyword>
<reference evidence="9" key="1">
    <citation type="submission" date="2017-05" db="UniProtKB">
        <authorList>
            <consortium name="EnsemblMetazoa"/>
        </authorList>
    </citation>
    <scope>IDENTIFICATION</scope>
</reference>
<feature type="transmembrane region" description="Helical" evidence="8">
    <location>
        <begin position="385"/>
        <end position="410"/>
    </location>
</feature>
<dbReference type="NCBIfam" id="TIGR01376">
    <property type="entry name" value="POMP_repeat"/>
    <property type="match status" value="1"/>
</dbReference>
<comment type="subcellular location">
    <subcellularLocation>
        <location evidence="1">Cell envelope</location>
    </subcellularLocation>
    <subcellularLocation>
        <location evidence="2">Cell outer membrane</location>
    </subcellularLocation>
    <subcellularLocation>
        <location evidence="3">Secreted</location>
    </subcellularLocation>
</comment>